<keyword evidence="3" id="KW-0804">Transcription</keyword>
<sequence length="240" mass="27385">MSAYVQPFTVRQKSRSAEVLKNIPFFSCMNKNELAEIEKLLVPKRINKNQVVLFEEDTPNYMYVVYSGKVRAVHQSEDGKERILAIHKRGDFFGEMGLLDGKTAPASVIAMEDTEIGLLAKQDFEKFMLKNNNVLLNIITMLCARFRESLLMLKAMSFANAEQRLREVLNSMARLYGIKDQRGVMISLKLTHKQIADYASVSRETATRLLGKLTNDGEIEILTNKNILVKPNFFNKLQCL</sequence>
<evidence type="ECO:0000256" key="3">
    <source>
        <dbReference type="ARBA" id="ARBA00023163"/>
    </source>
</evidence>
<evidence type="ECO:0000313" key="7">
    <source>
        <dbReference type="Proteomes" id="UP000756860"/>
    </source>
</evidence>
<dbReference type="InterPro" id="IPR014710">
    <property type="entry name" value="RmlC-like_jellyroll"/>
</dbReference>
<dbReference type="InterPro" id="IPR018490">
    <property type="entry name" value="cNMP-bd_dom_sf"/>
</dbReference>
<dbReference type="Proteomes" id="UP000756860">
    <property type="component" value="Unassembled WGS sequence"/>
</dbReference>
<dbReference type="InterPro" id="IPR036390">
    <property type="entry name" value="WH_DNA-bd_sf"/>
</dbReference>
<dbReference type="SUPFAM" id="SSF46785">
    <property type="entry name" value="Winged helix' DNA-binding domain"/>
    <property type="match status" value="1"/>
</dbReference>
<feature type="domain" description="Cyclic nucleotide-binding" evidence="4">
    <location>
        <begin position="25"/>
        <end position="145"/>
    </location>
</feature>
<dbReference type="PRINTS" id="PR00034">
    <property type="entry name" value="HTHCRP"/>
</dbReference>
<dbReference type="InterPro" id="IPR050397">
    <property type="entry name" value="Env_Response_Regulators"/>
</dbReference>
<dbReference type="Gene3D" id="2.60.120.10">
    <property type="entry name" value="Jelly Rolls"/>
    <property type="match status" value="1"/>
</dbReference>
<evidence type="ECO:0000259" key="5">
    <source>
        <dbReference type="PROSITE" id="PS51063"/>
    </source>
</evidence>
<dbReference type="SUPFAM" id="SSF51206">
    <property type="entry name" value="cAMP-binding domain-like"/>
    <property type="match status" value="1"/>
</dbReference>
<dbReference type="CDD" id="cd00092">
    <property type="entry name" value="HTH_CRP"/>
    <property type="match status" value="1"/>
</dbReference>
<keyword evidence="1" id="KW-0805">Transcription regulation</keyword>
<dbReference type="EMBL" id="JAHCVK010000002">
    <property type="protein sequence ID" value="MBT0652941.1"/>
    <property type="molecule type" value="Genomic_DNA"/>
</dbReference>
<proteinExistence type="predicted"/>
<dbReference type="Gene3D" id="1.10.10.10">
    <property type="entry name" value="Winged helix-like DNA-binding domain superfamily/Winged helix DNA-binding domain"/>
    <property type="match status" value="1"/>
</dbReference>
<protein>
    <submittedName>
        <fullName evidence="6">Crp/Fnr family transcriptional regulator</fullName>
    </submittedName>
</protein>
<organism evidence="6 7">
    <name type="scientific">Geomobilimonas luticola</name>
    <dbReference type="NCBI Taxonomy" id="1114878"/>
    <lineage>
        <taxon>Bacteria</taxon>
        <taxon>Pseudomonadati</taxon>
        <taxon>Thermodesulfobacteriota</taxon>
        <taxon>Desulfuromonadia</taxon>
        <taxon>Geobacterales</taxon>
        <taxon>Geobacteraceae</taxon>
        <taxon>Geomobilimonas</taxon>
    </lineage>
</organism>
<evidence type="ECO:0000256" key="1">
    <source>
        <dbReference type="ARBA" id="ARBA00023015"/>
    </source>
</evidence>
<evidence type="ECO:0000259" key="4">
    <source>
        <dbReference type="PROSITE" id="PS50042"/>
    </source>
</evidence>
<dbReference type="PROSITE" id="PS51063">
    <property type="entry name" value="HTH_CRP_2"/>
    <property type="match status" value="1"/>
</dbReference>
<dbReference type="SMART" id="SM00419">
    <property type="entry name" value="HTH_CRP"/>
    <property type="match status" value="1"/>
</dbReference>
<accession>A0ABS5SC35</accession>
<dbReference type="InterPro" id="IPR012318">
    <property type="entry name" value="HTH_CRP"/>
</dbReference>
<dbReference type="CDD" id="cd00038">
    <property type="entry name" value="CAP_ED"/>
    <property type="match status" value="1"/>
</dbReference>
<comment type="caution">
    <text evidence="6">The sequence shown here is derived from an EMBL/GenBank/DDBJ whole genome shotgun (WGS) entry which is preliminary data.</text>
</comment>
<dbReference type="SMART" id="SM00100">
    <property type="entry name" value="cNMP"/>
    <property type="match status" value="1"/>
</dbReference>
<keyword evidence="2" id="KW-0238">DNA-binding</keyword>
<name>A0ABS5SC35_9BACT</name>
<evidence type="ECO:0000313" key="6">
    <source>
        <dbReference type="EMBL" id="MBT0652941.1"/>
    </source>
</evidence>
<dbReference type="RefSeq" id="WP_214174931.1">
    <property type="nucleotide sequence ID" value="NZ_JAHCVK010000002.1"/>
</dbReference>
<dbReference type="InterPro" id="IPR036388">
    <property type="entry name" value="WH-like_DNA-bd_sf"/>
</dbReference>
<keyword evidence="7" id="KW-1185">Reference proteome</keyword>
<dbReference type="PROSITE" id="PS50042">
    <property type="entry name" value="CNMP_BINDING_3"/>
    <property type="match status" value="1"/>
</dbReference>
<reference evidence="6 7" key="1">
    <citation type="submission" date="2021-05" db="EMBL/GenBank/DDBJ databases">
        <title>The draft genome of Geobacter luticola JCM 17780.</title>
        <authorList>
            <person name="Xu Z."/>
            <person name="Masuda Y."/>
            <person name="Itoh H."/>
            <person name="Senoo K."/>
        </authorList>
    </citation>
    <scope>NUCLEOTIDE SEQUENCE [LARGE SCALE GENOMIC DNA]</scope>
    <source>
        <strain evidence="6 7">JCM 17780</strain>
    </source>
</reference>
<gene>
    <name evidence="6" type="ORF">KI810_07725</name>
</gene>
<dbReference type="PANTHER" id="PTHR24567:SF68">
    <property type="entry name" value="DNA-BINDING TRANSCRIPTIONAL DUAL REGULATOR CRP"/>
    <property type="match status" value="1"/>
</dbReference>
<dbReference type="Pfam" id="PF00027">
    <property type="entry name" value="cNMP_binding"/>
    <property type="match status" value="1"/>
</dbReference>
<dbReference type="PANTHER" id="PTHR24567">
    <property type="entry name" value="CRP FAMILY TRANSCRIPTIONAL REGULATORY PROTEIN"/>
    <property type="match status" value="1"/>
</dbReference>
<evidence type="ECO:0000256" key="2">
    <source>
        <dbReference type="ARBA" id="ARBA00023125"/>
    </source>
</evidence>
<dbReference type="Pfam" id="PF13545">
    <property type="entry name" value="HTH_Crp_2"/>
    <property type="match status" value="1"/>
</dbReference>
<feature type="domain" description="HTH crp-type" evidence="5">
    <location>
        <begin position="159"/>
        <end position="232"/>
    </location>
</feature>
<dbReference type="InterPro" id="IPR000595">
    <property type="entry name" value="cNMP-bd_dom"/>
</dbReference>